<evidence type="ECO:0000313" key="4">
    <source>
        <dbReference type="Proteomes" id="UP001632038"/>
    </source>
</evidence>
<dbReference type="PANTHER" id="PTHR31625">
    <property type="match status" value="1"/>
</dbReference>
<gene>
    <name evidence="3" type="ORF">CASFOL_038478</name>
</gene>
<dbReference type="Pfam" id="PF02458">
    <property type="entry name" value="Transferase"/>
    <property type="match status" value="1"/>
</dbReference>
<keyword evidence="1" id="KW-0808">Transferase</keyword>
<sequence>MASNIVEQCQIAPSSGAPAEQLLKLLHFDILWFPMNSLKILVFYGLPCSESQFLDTVVPNLKNSLSLSLKHFPSLAGKILIPHDSIPVSRYLAGEDFVSLTIAVSNADFKKVRGYHSREVDEVHGLVSPLIPKSSTIKLLALQVTLFPNQGLCIGLTGHHSMGDGPALILFLQAWASINKFNGDETRLLASSEECLPATTVMWFVVL</sequence>
<dbReference type="Proteomes" id="UP001632038">
    <property type="component" value="Unassembled WGS sequence"/>
</dbReference>
<dbReference type="GO" id="GO:0016747">
    <property type="term" value="F:acyltransferase activity, transferring groups other than amino-acyl groups"/>
    <property type="evidence" value="ECO:0007669"/>
    <property type="project" value="UniProtKB-ARBA"/>
</dbReference>
<evidence type="ECO:0000256" key="1">
    <source>
        <dbReference type="ARBA" id="ARBA00022679"/>
    </source>
</evidence>
<evidence type="ECO:0000256" key="2">
    <source>
        <dbReference type="ARBA" id="ARBA00023315"/>
    </source>
</evidence>
<accession>A0ABD3BLK3</accession>
<protein>
    <submittedName>
        <fullName evidence="3">Uncharacterized protein</fullName>
    </submittedName>
</protein>
<keyword evidence="2" id="KW-0012">Acyltransferase</keyword>
<name>A0ABD3BLK3_9LAMI</name>
<organism evidence="3 4">
    <name type="scientific">Castilleja foliolosa</name>
    <dbReference type="NCBI Taxonomy" id="1961234"/>
    <lineage>
        <taxon>Eukaryota</taxon>
        <taxon>Viridiplantae</taxon>
        <taxon>Streptophyta</taxon>
        <taxon>Embryophyta</taxon>
        <taxon>Tracheophyta</taxon>
        <taxon>Spermatophyta</taxon>
        <taxon>Magnoliopsida</taxon>
        <taxon>eudicotyledons</taxon>
        <taxon>Gunneridae</taxon>
        <taxon>Pentapetalae</taxon>
        <taxon>asterids</taxon>
        <taxon>lamiids</taxon>
        <taxon>Lamiales</taxon>
        <taxon>Orobanchaceae</taxon>
        <taxon>Pedicularideae</taxon>
        <taxon>Castillejinae</taxon>
        <taxon>Castilleja</taxon>
    </lineage>
</organism>
<proteinExistence type="predicted"/>
<dbReference type="InterPro" id="IPR023213">
    <property type="entry name" value="CAT-like_dom_sf"/>
</dbReference>
<evidence type="ECO:0000313" key="3">
    <source>
        <dbReference type="EMBL" id="KAL3618157.1"/>
    </source>
</evidence>
<keyword evidence="4" id="KW-1185">Reference proteome</keyword>
<dbReference type="AlphaFoldDB" id="A0ABD3BLK3"/>
<dbReference type="EMBL" id="JAVIJP010000081">
    <property type="protein sequence ID" value="KAL3618157.1"/>
    <property type="molecule type" value="Genomic_DNA"/>
</dbReference>
<comment type="caution">
    <text evidence="3">The sequence shown here is derived from an EMBL/GenBank/DDBJ whole genome shotgun (WGS) entry which is preliminary data.</text>
</comment>
<dbReference type="InterPro" id="IPR051504">
    <property type="entry name" value="Plant_metabolite_acyltrans"/>
</dbReference>
<reference evidence="4" key="1">
    <citation type="journal article" date="2024" name="IScience">
        <title>Strigolactones Initiate the Formation of Haustorium-like Structures in Castilleja.</title>
        <authorList>
            <person name="Buerger M."/>
            <person name="Peterson D."/>
            <person name="Chory J."/>
        </authorList>
    </citation>
    <scope>NUCLEOTIDE SEQUENCE [LARGE SCALE GENOMIC DNA]</scope>
</reference>
<dbReference type="Gene3D" id="3.30.559.10">
    <property type="entry name" value="Chloramphenicol acetyltransferase-like domain"/>
    <property type="match status" value="1"/>
</dbReference>